<dbReference type="PANTHER" id="PTHR43537:SF24">
    <property type="entry name" value="GLUCONATE OPERON TRANSCRIPTIONAL REPRESSOR"/>
    <property type="match status" value="1"/>
</dbReference>
<dbReference type="RefSeq" id="WP_158168599.1">
    <property type="nucleotide sequence ID" value="NZ_CP043538.1"/>
</dbReference>
<proteinExistence type="predicted"/>
<reference evidence="5 6" key="1">
    <citation type="journal article" date="2012" name="Genet. Mol. Biol.">
        <title>Analysis of 16S rRNA and mxaF genes revealing insights into Methylobacterium niche-specific plant association.</title>
        <authorList>
            <person name="Dourado M.N."/>
            <person name="Andreote F.D."/>
            <person name="Dini-Andreote F."/>
            <person name="Conti R."/>
            <person name="Araujo J.M."/>
            <person name="Araujo W.L."/>
        </authorList>
    </citation>
    <scope>NUCLEOTIDE SEQUENCE [LARGE SCALE GENOMIC DNA]</scope>
    <source>
        <strain evidence="5 6">SR1.6/6</strain>
    </source>
</reference>
<dbReference type="AlphaFoldDB" id="A0A6B9FGA5"/>
<sequence length="246" mass="26653">MRSNGDADTSAMADAPIGLTARSLPAQLAERLQDAILAGRLPPGVRLKELSLAQEHAVSRATVREALILLEKSRFVERIPRFGARVATPITQDVLQLFEVRGALLGVAAAQCAGANRTDVVRDLGRIVNQMHSHTHRDADPFRFAELSIAAQHLLLRASGNRYLIEIYEQLASLGSWHIVRSRALSFVEEHRRIESLQDWTAVLRALDAGQQDAAERAARMVLTHSALGVSAQLAAGGEDVAPAAP</sequence>
<dbReference type="InterPro" id="IPR008920">
    <property type="entry name" value="TF_FadR/GntR_C"/>
</dbReference>
<dbReference type="GO" id="GO:0003700">
    <property type="term" value="F:DNA-binding transcription factor activity"/>
    <property type="evidence" value="ECO:0007669"/>
    <property type="project" value="InterPro"/>
</dbReference>
<dbReference type="InterPro" id="IPR036388">
    <property type="entry name" value="WH-like_DNA-bd_sf"/>
</dbReference>
<dbReference type="Proteomes" id="UP000012488">
    <property type="component" value="Chromosome"/>
</dbReference>
<reference evidence="5 6" key="2">
    <citation type="journal article" date="2013" name="Genome Announc.">
        <title>Draft Genome Sequence of Methylobacterium mesophilicum Strain SR1.6/6, Isolated from Citrus sinensis.</title>
        <authorList>
            <person name="Marinho Almeida D."/>
            <person name="Dini-Andreote F."/>
            <person name="Camargo Neves A.A."/>
            <person name="Juca Ramos R.T."/>
            <person name="Andreote F.D."/>
            <person name="Carneiro A.R."/>
            <person name="Oliveira de Souza Lima A."/>
            <person name="Caracciolo Gomes de Sa P.H."/>
            <person name="Ribeiro Barbosa M.S."/>
            <person name="Araujo W.L."/>
            <person name="Silva A."/>
        </authorList>
    </citation>
    <scope>NUCLEOTIDE SEQUENCE [LARGE SCALE GENOMIC DNA]</scope>
    <source>
        <strain evidence="5 6">SR1.6/6</strain>
    </source>
</reference>
<dbReference type="Gene3D" id="1.10.10.10">
    <property type="entry name" value="Winged helix-like DNA-binding domain superfamily/Winged helix DNA-binding domain"/>
    <property type="match status" value="1"/>
</dbReference>
<dbReference type="InterPro" id="IPR011711">
    <property type="entry name" value="GntR_C"/>
</dbReference>
<dbReference type="KEGG" id="mmes:MMSR116_08085"/>
<dbReference type="PANTHER" id="PTHR43537">
    <property type="entry name" value="TRANSCRIPTIONAL REGULATOR, GNTR FAMILY"/>
    <property type="match status" value="1"/>
</dbReference>
<dbReference type="CDD" id="cd07377">
    <property type="entry name" value="WHTH_GntR"/>
    <property type="match status" value="1"/>
</dbReference>
<feature type="domain" description="HTH gntR-type" evidence="4">
    <location>
        <begin position="22"/>
        <end position="89"/>
    </location>
</feature>
<dbReference type="Gene3D" id="1.20.120.530">
    <property type="entry name" value="GntR ligand-binding domain-like"/>
    <property type="match status" value="1"/>
</dbReference>
<protein>
    <submittedName>
        <fullName evidence="5">GntR family transcriptional regulator</fullName>
    </submittedName>
</protein>
<dbReference type="SMART" id="SM00895">
    <property type="entry name" value="FCD"/>
    <property type="match status" value="1"/>
</dbReference>
<evidence type="ECO:0000256" key="2">
    <source>
        <dbReference type="ARBA" id="ARBA00023125"/>
    </source>
</evidence>
<name>A0A6B9FGA5_9HYPH</name>
<accession>A0A6B9FGA5</accession>
<dbReference type="OrthoDB" id="8680240at2"/>
<dbReference type="EMBL" id="CP043538">
    <property type="protein sequence ID" value="QGY01843.1"/>
    <property type="molecule type" value="Genomic_DNA"/>
</dbReference>
<evidence type="ECO:0000256" key="3">
    <source>
        <dbReference type="ARBA" id="ARBA00023163"/>
    </source>
</evidence>
<dbReference type="GO" id="GO:0003677">
    <property type="term" value="F:DNA binding"/>
    <property type="evidence" value="ECO:0007669"/>
    <property type="project" value="UniProtKB-KW"/>
</dbReference>
<keyword evidence="1" id="KW-0805">Transcription regulation</keyword>
<dbReference type="PROSITE" id="PS50949">
    <property type="entry name" value="HTH_GNTR"/>
    <property type="match status" value="1"/>
</dbReference>
<dbReference type="Pfam" id="PF00392">
    <property type="entry name" value="GntR"/>
    <property type="match status" value="1"/>
</dbReference>
<evidence type="ECO:0000256" key="1">
    <source>
        <dbReference type="ARBA" id="ARBA00023015"/>
    </source>
</evidence>
<dbReference type="Pfam" id="PF07729">
    <property type="entry name" value="FCD"/>
    <property type="match status" value="1"/>
</dbReference>
<organism evidence="5 6">
    <name type="scientific">Methylobacterium mesophilicum SR1.6/6</name>
    <dbReference type="NCBI Taxonomy" id="908290"/>
    <lineage>
        <taxon>Bacteria</taxon>
        <taxon>Pseudomonadati</taxon>
        <taxon>Pseudomonadota</taxon>
        <taxon>Alphaproteobacteria</taxon>
        <taxon>Hyphomicrobiales</taxon>
        <taxon>Methylobacteriaceae</taxon>
        <taxon>Methylobacterium</taxon>
    </lineage>
</organism>
<evidence type="ECO:0000313" key="6">
    <source>
        <dbReference type="Proteomes" id="UP000012488"/>
    </source>
</evidence>
<evidence type="ECO:0000313" key="5">
    <source>
        <dbReference type="EMBL" id="QGY01843.1"/>
    </source>
</evidence>
<keyword evidence="3" id="KW-0804">Transcription</keyword>
<dbReference type="SUPFAM" id="SSF48008">
    <property type="entry name" value="GntR ligand-binding domain-like"/>
    <property type="match status" value="1"/>
</dbReference>
<dbReference type="SUPFAM" id="SSF46785">
    <property type="entry name" value="Winged helix' DNA-binding domain"/>
    <property type="match status" value="1"/>
</dbReference>
<evidence type="ECO:0000259" key="4">
    <source>
        <dbReference type="PROSITE" id="PS50949"/>
    </source>
</evidence>
<gene>
    <name evidence="5" type="ORF">MMSR116_08085</name>
</gene>
<dbReference type="InterPro" id="IPR036390">
    <property type="entry name" value="WH_DNA-bd_sf"/>
</dbReference>
<keyword evidence="2" id="KW-0238">DNA-binding</keyword>
<dbReference type="InterPro" id="IPR000524">
    <property type="entry name" value="Tscrpt_reg_HTH_GntR"/>
</dbReference>
<dbReference type="SMART" id="SM00345">
    <property type="entry name" value="HTH_GNTR"/>
    <property type="match status" value="1"/>
</dbReference>